<evidence type="ECO:0000313" key="1">
    <source>
        <dbReference type="EnsemblPlants" id="LPERR11G10350.1"/>
    </source>
</evidence>
<proteinExistence type="predicted"/>
<reference evidence="1 2" key="1">
    <citation type="submission" date="2012-08" db="EMBL/GenBank/DDBJ databases">
        <title>Oryza genome evolution.</title>
        <authorList>
            <person name="Wing R.A."/>
        </authorList>
    </citation>
    <scope>NUCLEOTIDE SEQUENCE</scope>
</reference>
<reference evidence="1" key="3">
    <citation type="submission" date="2015-04" db="UniProtKB">
        <authorList>
            <consortium name="EnsemblPlants"/>
        </authorList>
    </citation>
    <scope>IDENTIFICATION</scope>
</reference>
<dbReference type="Proteomes" id="UP000032180">
    <property type="component" value="Chromosome 11"/>
</dbReference>
<dbReference type="Gramene" id="LPERR11G10350.1">
    <property type="protein sequence ID" value="LPERR11G10350.1"/>
    <property type="gene ID" value="LPERR11G10350"/>
</dbReference>
<protein>
    <submittedName>
        <fullName evidence="1">Uncharacterized protein</fullName>
    </submittedName>
</protein>
<dbReference type="HOGENOM" id="CLU_2625525_0_0_1"/>
<sequence>MWSGRRRRVDFRLRSASLTRSSSTLRLPASHSHASGLRLLISAFRHDCRVAADHQSIRIQPPRPQLKVAGLGLEMEFT</sequence>
<dbReference type="AlphaFoldDB" id="A0A0D9XRX1"/>
<dbReference type="EnsemblPlants" id="LPERR11G10350.1">
    <property type="protein sequence ID" value="LPERR11G10350.1"/>
    <property type="gene ID" value="LPERR11G10350"/>
</dbReference>
<reference evidence="2" key="2">
    <citation type="submission" date="2013-12" db="EMBL/GenBank/DDBJ databases">
        <authorList>
            <person name="Yu Y."/>
            <person name="Lee S."/>
            <person name="de Baynast K."/>
            <person name="Wissotski M."/>
            <person name="Liu L."/>
            <person name="Talag J."/>
            <person name="Goicoechea J."/>
            <person name="Angelova A."/>
            <person name="Jetty R."/>
            <person name="Kudrna D."/>
            <person name="Golser W."/>
            <person name="Rivera L."/>
            <person name="Zhang J."/>
            <person name="Wing R."/>
        </authorList>
    </citation>
    <scope>NUCLEOTIDE SEQUENCE</scope>
</reference>
<accession>A0A0D9XRX1</accession>
<organism evidence="1 2">
    <name type="scientific">Leersia perrieri</name>
    <dbReference type="NCBI Taxonomy" id="77586"/>
    <lineage>
        <taxon>Eukaryota</taxon>
        <taxon>Viridiplantae</taxon>
        <taxon>Streptophyta</taxon>
        <taxon>Embryophyta</taxon>
        <taxon>Tracheophyta</taxon>
        <taxon>Spermatophyta</taxon>
        <taxon>Magnoliopsida</taxon>
        <taxon>Liliopsida</taxon>
        <taxon>Poales</taxon>
        <taxon>Poaceae</taxon>
        <taxon>BOP clade</taxon>
        <taxon>Oryzoideae</taxon>
        <taxon>Oryzeae</taxon>
        <taxon>Oryzinae</taxon>
        <taxon>Leersia</taxon>
    </lineage>
</organism>
<keyword evidence="2" id="KW-1185">Reference proteome</keyword>
<evidence type="ECO:0000313" key="2">
    <source>
        <dbReference type="Proteomes" id="UP000032180"/>
    </source>
</evidence>
<name>A0A0D9XRX1_9ORYZ</name>